<gene>
    <name evidence="2" type="ORF">AOQ84DRAFT_22892</name>
</gene>
<protein>
    <submittedName>
        <fullName evidence="2">Uncharacterized protein</fullName>
    </submittedName>
</protein>
<name>A0A8E2JTT6_9PEZI</name>
<evidence type="ECO:0000256" key="1">
    <source>
        <dbReference type="ARBA" id="ARBA00022737"/>
    </source>
</evidence>
<dbReference type="AlphaFoldDB" id="A0A8E2JTT6"/>
<dbReference type="PANTHER" id="PTHR47942">
    <property type="entry name" value="TETRATRICOPEPTIDE REPEAT (TPR)-LIKE SUPERFAMILY PROTEIN-RELATED"/>
    <property type="match status" value="1"/>
</dbReference>
<keyword evidence="3" id="KW-1185">Reference proteome</keyword>
<dbReference type="Gene3D" id="1.25.40.10">
    <property type="entry name" value="Tetratricopeptide repeat domain"/>
    <property type="match status" value="1"/>
</dbReference>
<evidence type="ECO:0000313" key="3">
    <source>
        <dbReference type="Proteomes" id="UP000250140"/>
    </source>
</evidence>
<dbReference type="Pfam" id="PF13041">
    <property type="entry name" value="PPR_2"/>
    <property type="match status" value="1"/>
</dbReference>
<reference evidence="2 3" key="1">
    <citation type="journal article" date="2016" name="Nat. Commun.">
        <title>Ectomycorrhizal ecology is imprinted in the genome of the dominant symbiotic fungus Cenococcum geophilum.</title>
        <authorList>
            <consortium name="DOE Joint Genome Institute"/>
            <person name="Peter M."/>
            <person name="Kohler A."/>
            <person name="Ohm R.A."/>
            <person name="Kuo A."/>
            <person name="Krutzmann J."/>
            <person name="Morin E."/>
            <person name="Arend M."/>
            <person name="Barry K.W."/>
            <person name="Binder M."/>
            <person name="Choi C."/>
            <person name="Clum A."/>
            <person name="Copeland A."/>
            <person name="Grisel N."/>
            <person name="Haridas S."/>
            <person name="Kipfer T."/>
            <person name="LaButti K."/>
            <person name="Lindquist E."/>
            <person name="Lipzen A."/>
            <person name="Maire R."/>
            <person name="Meier B."/>
            <person name="Mihaltcheva S."/>
            <person name="Molinier V."/>
            <person name="Murat C."/>
            <person name="Poggeler S."/>
            <person name="Quandt C.A."/>
            <person name="Sperisen C."/>
            <person name="Tritt A."/>
            <person name="Tisserant E."/>
            <person name="Crous P.W."/>
            <person name="Henrissat B."/>
            <person name="Nehls U."/>
            <person name="Egli S."/>
            <person name="Spatafora J.W."/>
            <person name="Grigoriev I.V."/>
            <person name="Martin F.M."/>
        </authorList>
    </citation>
    <scope>NUCLEOTIDE SEQUENCE [LARGE SCALE GENOMIC DNA]</scope>
    <source>
        <strain evidence="2 3">CBS 207.34</strain>
    </source>
</reference>
<dbReference type="InterPro" id="IPR011990">
    <property type="entry name" value="TPR-like_helical_dom_sf"/>
</dbReference>
<dbReference type="EMBL" id="KV749457">
    <property type="protein sequence ID" value="OCL09395.1"/>
    <property type="molecule type" value="Genomic_DNA"/>
</dbReference>
<dbReference type="PANTHER" id="PTHR47942:SF105">
    <property type="entry name" value="ATPASE EXPRESSION PROTEIN 3"/>
    <property type="match status" value="1"/>
</dbReference>
<dbReference type="Proteomes" id="UP000250140">
    <property type="component" value="Unassembled WGS sequence"/>
</dbReference>
<organism evidence="2 3">
    <name type="scientific">Glonium stellatum</name>
    <dbReference type="NCBI Taxonomy" id="574774"/>
    <lineage>
        <taxon>Eukaryota</taxon>
        <taxon>Fungi</taxon>
        <taxon>Dikarya</taxon>
        <taxon>Ascomycota</taxon>
        <taxon>Pezizomycotina</taxon>
        <taxon>Dothideomycetes</taxon>
        <taxon>Pleosporomycetidae</taxon>
        <taxon>Gloniales</taxon>
        <taxon>Gloniaceae</taxon>
        <taxon>Glonium</taxon>
    </lineage>
</organism>
<keyword evidence="1" id="KW-0677">Repeat</keyword>
<dbReference type="InterPro" id="IPR002885">
    <property type="entry name" value="PPR_rpt"/>
</dbReference>
<dbReference type="InterPro" id="IPR051222">
    <property type="entry name" value="PPR/CCM1_RNA-binding"/>
</dbReference>
<accession>A0A8E2JTT6</accession>
<evidence type="ECO:0000313" key="2">
    <source>
        <dbReference type="EMBL" id="OCL09395.1"/>
    </source>
</evidence>
<sequence length="496" mass="55862">MLNCHAYPRRCLRWLQRDVPVAYSSSLRRSVAASSTLFTVQRQQRLFNVSLGRDSSQSVRASPTPFQDEAIKKRGDPWKTSAQALERRKVAGQFLKRRSTIQDQEKPTFERRDPNIDPDTYALRLRELKYLQDPVRLADFVRDKLKRGQQKETLDLVRLASKEMECTVAWNHLIDDRLAKEQISIAMKLYNEMKKRAQIPDSYTYLILLRGMAINAHQSNALMHAMAIYHSMSAPNSRIPPSIMHTNAMLKVCARANNMDALWGVASKIPERGPGAANNLTFTTIINAIRQNLLVETPVGLGDREIAARKEEAVVQGRRIWEDVIGKWRAGDLFIDGQLVNTMGRLLLVGSRPRDWDDILSLVEQTMNIPRLVPRLGSEARTAAKLPTIRAPDVPPEYRGPDEHDMPGAATRRGDEFLPVVSKTVGNNNSNGLVFARPSNGTLSLVIEACLKTAARQAPTNYWTLLTDPHTYALQPDLENVHMLLRAHRAARASAA</sequence>
<feature type="non-terminal residue" evidence="2">
    <location>
        <position position="1"/>
    </location>
</feature>
<proteinExistence type="predicted"/>
<dbReference type="OrthoDB" id="185373at2759"/>